<evidence type="ECO:0000313" key="1">
    <source>
        <dbReference type="EMBL" id="QMS89930.1"/>
    </source>
</evidence>
<dbReference type="EMBL" id="CP054698">
    <property type="protein sequence ID" value="QMS89930.1"/>
    <property type="molecule type" value="Genomic_DNA"/>
</dbReference>
<gene>
    <name evidence="1" type="ORF">HUN01_20925</name>
</gene>
<dbReference type="AlphaFoldDB" id="A0A7D7LES3"/>
<keyword evidence="2" id="KW-1185">Reference proteome</keyword>
<protein>
    <submittedName>
        <fullName evidence="1">Uncharacterized protein</fullName>
    </submittedName>
</protein>
<dbReference type="KEGG" id="ned:HUN01_20925"/>
<sequence>MSEDYTFNNPELFRDLSEEEQQSLTAGQSINYPSEGNFFFQKTNIQSTADSTLNLGGADVSSQNTRYNFSQITIGSSIKLGLPIFSPDGNRWQNYISKILNKLFS</sequence>
<reference evidence="2" key="1">
    <citation type="submission" date="2020-06" db="EMBL/GenBank/DDBJ databases">
        <title>Nostoc edaphicum CCNP1411 genome.</title>
        <authorList>
            <person name="Fidor A."/>
            <person name="Grabski M."/>
            <person name="Gawor J."/>
            <person name="Gromadka R."/>
            <person name="Wegrzyn G."/>
            <person name="Mazur-Marzec H."/>
        </authorList>
    </citation>
    <scope>NUCLEOTIDE SEQUENCE [LARGE SCALE GENOMIC DNA]</scope>
    <source>
        <strain evidence="2">CCNP1411</strain>
    </source>
</reference>
<organism evidence="1 2">
    <name type="scientific">Nostoc edaphicum CCNP1411</name>
    <dbReference type="NCBI Taxonomy" id="1472755"/>
    <lineage>
        <taxon>Bacteria</taxon>
        <taxon>Bacillati</taxon>
        <taxon>Cyanobacteriota</taxon>
        <taxon>Cyanophyceae</taxon>
        <taxon>Nostocales</taxon>
        <taxon>Nostocaceae</taxon>
        <taxon>Nostoc</taxon>
    </lineage>
</organism>
<accession>A0A7D7LES3</accession>
<evidence type="ECO:0000313" key="2">
    <source>
        <dbReference type="Proteomes" id="UP000514713"/>
    </source>
</evidence>
<name>A0A7D7LES3_9NOSO</name>
<proteinExistence type="predicted"/>
<dbReference type="Proteomes" id="UP000514713">
    <property type="component" value="Chromosome"/>
</dbReference>
<dbReference type="RefSeq" id="WP_181927812.1">
    <property type="nucleotide sequence ID" value="NZ_CP054698.1"/>
</dbReference>